<dbReference type="SUPFAM" id="SSF53146">
    <property type="entry name" value="Nitrogenase accessory factor-like"/>
    <property type="match status" value="1"/>
</dbReference>
<sequence>MKIGISSNGKNLDSSLDLRFGRCSYFVIYDTESNEFRAVENDGQSSKGGAGIAAAQQLIDENVDVIITGNLGPNAFELIEKANIKAFKCESILLKSVIEKYRNGELEELKNSGPAHHGM</sequence>
<keyword evidence="3" id="KW-1185">Reference proteome</keyword>
<dbReference type="RefSeq" id="WP_072744228.1">
    <property type="nucleotide sequence ID" value="NZ_FQXR01000006.1"/>
</dbReference>
<feature type="domain" description="Dinitrogenase iron-molybdenum cofactor biosynthesis" evidence="1">
    <location>
        <begin position="13"/>
        <end position="102"/>
    </location>
</feature>
<dbReference type="Pfam" id="PF02579">
    <property type="entry name" value="Nitro_FeMo-Co"/>
    <property type="match status" value="1"/>
</dbReference>
<dbReference type="Proteomes" id="UP000184389">
    <property type="component" value="Unassembled WGS sequence"/>
</dbReference>
<evidence type="ECO:0000259" key="1">
    <source>
        <dbReference type="Pfam" id="PF02579"/>
    </source>
</evidence>
<dbReference type="InterPro" id="IPR036105">
    <property type="entry name" value="DiNase_FeMo-co_biosyn_sf"/>
</dbReference>
<proteinExistence type="predicted"/>
<dbReference type="Gene3D" id="3.30.420.130">
    <property type="entry name" value="Dinitrogenase iron-molybdenum cofactor biosynthesis domain"/>
    <property type="match status" value="1"/>
</dbReference>
<dbReference type="AlphaFoldDB" id="A0A1M5X8Y9"/>
<dbReference type="InterPro" id="IPR033913">
    <property type="entry name" value="MTH1175_dom"/>
</dbReference>
<dbReference type="InterPro" id="IPR003731">
    <property type="entry name" value="Di-Nase_FeMo-co_biosynth"/>
</dbReference>
<reference evidence="2 3" key="1">
    <citation type="submission" date="2016-11" db="EMBL/GenBank/DDBJ databases">
        <authorList>
            <person name="Jaros S."/>
            <person name="Januszkiewicz K."/>
            <person name="Wedrychowicz H."/>
        </authorList>
    </citation>
    <scope>NUCLEOTIDE SEQUENCE [LARGE SCALE GENOMIC DNA]</scope>
    <source>
        <strain evidence="2 3">DSM 13106</strain>
    </source>
</reference>
<dbReference type="OrthoDB" id="9807451at2"/>
<dbReference type="PANTHER" id="PTHR42983:SF1">
    <property type="entry name" value="IRON-MOLYBDENUM PROTEIN"/>
    <property type="match status" value="1"/>
</dbReference>
<dbReference type="STRING" id="1123281.SAMN02745180_01563"/>
<gene>
    <name evidence="2" type="ORF">SAMN02745180_01563</name>
</gene>
<evidence type="ECO:0000313" key="3">
    <source>
        <dbReference type="Proteomes" id="UP000184389"/>
    </source>
</evidence>
<dbReference type="EMBL" id="FQXR01000006">
    <property type="protein sequence ID" value="SHH96112.1"/>
    <property type="molecule type" value="Genomic_DNA"/>
</dbReference>
<organism evidence="2 3">
    <name type="scientific">Sporanaerobacter acetigenes DSM 13106</name>
    <dbReference type="NCBI Taxonomy" id="1123281"/>
    <lineage>
        <taxon>Bacteria</taxon>
        <taxon>Bacillati</taxon>
        <taxon>Bacillota</taxon>
        <taxon>Tissierellia</taxon>
        <taxon>Tissierellales</taxon>
        <taxon>Sporanaerobacteraceae</taxon>
        <taxon>Sporanaerobacter</taxon>
    </lineage>
</organism>
<dbReference type="CDD" id="cd00851">
    <property type="entry name" value="MTH1175"/>
    <property type="match status" value="1"/>
</dbReference>
<accession>A0A1M5X8Y9</accession>
<protein>
    <submittedName>
        <fullName evidence="2">Predicted Fe-Mo cluster-binding protein, NifX family</fullName>
    </submittedName>
</protein>
<evidence type="ECO:0000313" key="2">
    <source>
        <dbReference type="EMBL" id="SHH96112.1"/>
    </source>
</evidence>
<name>A0A1M5X8Y9_9FIRM</name>
<dbReference type="PANTHER" id="PTHR42983">
    <property type="entry name" value="DINITROGENASE IRON-MOLYBDENUM COFACTOR PROTEIN-RELATED"/>
    <property type="match status" value="1"/>
</dbReference>